<keyword evidence="2" id="KW-1185">Reference proteome</keyword>
<evidence type="ECO:0000313" key="1">
    <source>
        <dbReference type="EMBL" id="KAG5189862.1"/>
    </source>
</evidence>
<organism evidence="1 2">
    <name type="scientific">Tribonema minus</name>
    <dbReference type="NCBI Taxonomy" id="303371"/>
    <lineage>
        <taxon>Eukaryota</taxon>
        <taxon>Sar</taxon>
        <taxon>Stramenopiles</taxon>
        <taxon>Ochrophyta</taxon>
        <taxon>PX clade</taxon>
        <taxon>Xanthophyceae</taxon>
        <taxon>Tribonematales</taxon>
        <taxon>Tribonemataceae</taxon>
        <taxon>Tribonema</taxon>
    </lineage>
</organism>
<sequence>MRAVYLASYFFNNHVGKEMGLCCKEVFAHKTLEVTLAYCNIDHQTADTIAAIAAIAATADAAPNAAENSENVRMNAAPPAEIGSDFGPINTEGGSAEDIISRKRAKLAANVTVDDSGFRASIEKLRADEAESRQRASEQLRKAAALKSACEALETY</sequence>
<protein>
    <submittedName>
        <fullName evidence="1">Uncharacterized protein</fullName>
    </submittedName>
</protein>
<name>A0A835ZCX7_9STRA</name>
<comment type="caution">
    <text evidence="1">The sequence shown here is derived from an EMBL/GenBank/DDBJ whole genome shotgun (WGS) entry which is preliminary data.</text>
</comment>
<proteinExistence type="predicted"/>
<dbReference type="AlphaFoldDB" id="A0A835ZCX7"/>
<gene>
    <name evidence="1" type="ORF">JKP88DRAFT_232933</name>
</gene>
<reference evidence="1" key="1">
    <citation type="submission" date="2021-02" db="EMBL/GenBank/DDBJ databases">
        <title>First Annotated Genome of the Yellow-green Alga Tribonema minus.</title>
        <authorList>
            <person name="Mahan K.M."/>
        </authorList>
    </citation>
    <scope>NUCLEOTIDE SEQUENCE</scope>
    <source>
        <strain evidence="1">UTEX B ZZ1240</strain>
    </source>
</reference>
<dbReference type="EMBL" id="JAFCMP010000044">
    <property type="protein sequence ID" value="KAG5189862.1"/>
    <property type="molecule type" value="Genomic_DNA"/>
</dbReference>
<accession>A0A835ZCX7</accession>
<dbReference type="Proteomes" id="UP000664859">
    <property type="component" value="Unassembled WGS sequence"/>
</dbReference>
<evidence type="ECO:0000313" key="2">
    <source>
        <dbReference type="Proteomes" id="UP000664859"/>
    </source>
</evidence>